<keyword evidence="8" id="KW-1185">Reference proteome</keyword>
<dbReference type="STRING" id="62062.ENSHHUP00000076751"/>
<proteinExistence type="predicted"/>
<evidence type="ECO:0000256" key="3">
    <source>
        <dbReference type="ARBA" id="ARBA00022989"/>
    </source>
</evidence>
<evidence type="ECO:0000256" key="5">
    <source>
        <dbReference type="SAM" id="MobiDB-lite"/>
    </source>
</evidence>
<dbReference type="InterPro" id="IPR004842">
    <property type="entry name" value="SLC12A_fam"/>
</dbReference>
<dbReference type="Proteomes" id="UP000314982">
    <property type="component" value="Unassembled WGS sequence"/>
</dbReference>
<evidence type="ECO:0000313" key="7">
    <source>
        <dbReference type="Ensembl" id="ENSHHUP00000076751.1"/>
    </source>
</evidence>
<organism evidence="7 8">
    <name type="scientific">Hucho hucho</name>
    <name type="common">huchen</name>
    <dbReference type="NCBI Taxonomy" id="62062"/>
    <lineage>
        <taxon>Eukaryota</taxon>
        <taxon>Metazoa</taxon>
        <taxon>Chordata</taxon>
        <taxon>Craniata</taxon>
        <taxon>Vertebrata</taxon>
        <taxon>Euteleostomi</taxon>
        <taxon>Actinopterygii</taxon>
        <taxon>Neopterygii</taxon>
        <taxon>Teleostei</taxon>
        <taxon>Protacanthopterygii</taxon>
        <taxon>Salmoniformes</taxon>
        <taxon>Salmonidae</taxon>
        <taxon>Salmoninae</taxon>
        <taxon>Hucho</taxon>
    </lineage>
</organism>
<evidence type="ECO:0000313" key="8">
    <source>
        <dbReference type="Proteomes" id="UP000314982"/>
    </source>
</evidence>
<feature type="region of interest" description="Disordered" evidence="5">
    <location>
        <begin position="293"/>
        <end position="329"/>
    </location>
</feature>
<keyword evidence="3" id="KW-1133">Transmembrane helix</keyword>
<dbReference type="PANTHER" id="PTHR11827:SF72">
    <property type="entry name" value="GH08340P"/>
    <property type="match status" value="1"/>
</dbReference>
<dbReference type="PANTHER" id="PTHR11827">
    <property type="entry name" value="SOLUTE CARRIER FAMILY 12, CATION COTRANSPORTERS"/>
    <property type="match status" value="1"/>
</dbReference>
<dbReference type="GO" id="GO:0006884">
    <property type="term" value="P:cell volume homeostasis"/>
    <property type="evidence" value="ECO:0007669"/>
    <property type="project" value="TreeGrafter"/>
</dbReference>
<feature type="signal peptide" evidence="6">
    <location>
        <begin position="1"/>
        <end position="16"/>
    </location>
</feature>
<name>A0A4W5QGZ8_9TELE</name>
<keyword evidence="2" id="KW-0812">Transmembrane</keyword>
<protein>
    <submittedName>
        <fullName evidence="7">Uncharacterized protein</fullName>
    </submittedName>
</protein>
<dbReference type="GO" id="GO:0015379">
    <property type="term" value="F:potassium:chloride symporter activity"/>
    <property type="evidence" value="ECO:0007669"/>
    <property type="project" value="TreeGrafter"/>
</dbReference>
<feature type="compositionally biased region" description="Basic and acidic residues" evidence="5">
    <location>
        <begin position="301"/>
        <end position="311"/>
    </location>
</feature>
<dbReference type="AlphaFoldDB" id="A0A4W5QGZ8"/>
<sequence length="329" mass="35598">MSVLSTFILSFSAVGPRDITLPYAPGANATTGLGTANFTDHCLATPRDNLWADYTVDYTTGTMMTFSTVFAVMFNSCTGIIASSNMSDVLPSDPLQSLYDPWLSLVGHLNIKAFVNLTLADSVRHGAQHLLFISCLGSGLANPSSSKDPREHRQGPQFQFPSLRGDSEPKDIWPEEYVGVITDTVKMLKNLTLVCNFCHFDQEGSELKVTGAARGLSISVAPEFPLSRQLRLRGHLLALSAAAGVRTARVSSLALYEALPLPVHGAWEVEPAGGSKAASDADGIEDLCRGADGGLGPCGDAGRDVRMEGTRRDRRRREGKKTRNRWRRS</sequence>
<dbReference type="GeneTree" id="ENSGT00940000164152"/>
<evidence type="ECO:0000256" key="1">
    <source>
        <dbReference type="ARBA" id="ARBA00004141"/>
    </source>
</evidence>
<reference evidence="7" key="2">
    <citation type="submission" date="2025-08" db="UniProtKB">
        <authorList>
            <consortium name="Ensembl"/>
        </authorList>
    </citation>
    <scope>IDENTIFICATION</scope>
</reference>
<evidence type="ECO:0000256" key="2">
    <source>
        <dbReference type="ARBA" id="ARBA00022692"/>
    </source>
</evidence>
<keyword evidence="6" id="KW-0732">Signal</keyword>
<keyword evidence="4" id="KW-0472">Membrane</keyword>
<reference evidence="8" key="1">
    <citation type="submission" date="2018-06" db="EMBL/GenBank/DDBJ databases">
        <title>Genome assembly of Danube salmon.</title>
        <authorList>
            <person name="Macqueen D.J."/>
            <person name="Gundappa M.K."/>
        </authorList>
    </citation>
    <scope>NUCLEOTIDE SEQUENCE [LARGE SCALE GENOMIC DNA]</scope>
</reference>
<accession>A0A4W5QGZ8</accession>
<reference evidence="7" key="3">
    <citation type="submission" date="2025-09" db="UniProtKB">
        <authorList>
            <consortium name="Ensembl"/>
        </authorList>
    </citation>
    <scope>IDENTIFICATION</scope>
</reference>
<dbReference type="GO" id="GO:0016020">
    <property type="term" value="C:membrane"/>
    <property type="evidence" value="ECO:0007669"/>
    <property type="project" value="UniProtKB-SubCell"/>
</dbReference>
<evidence type="ECO:0000256" key="6">
    <source>
        <dbReference type="SAM" id="SignalP"/>
    </source>
</evidence>
<feature type="chain" id="PRO_5021308209" evidence="6">
    <location>
        <begin position="17"/>
        <end position="329"/>
    </location>
</feature>
<dbReference type="GO" id="GO:0055064">
    <property type="term" value="P:chloride ion homeostasis"/>
    <property type="evidence" value="ECO:0007669"/>
    <property type="project" value="TreeGrafter"/>
</dbReference>
<feature type="region of interest" description="Disordered" evidence="5">
    <location>
        <begin position="143"/>
        <end position="167"/>
    </location>
</feature>
<evidence type="ECO:0000256" key="4">
    <source>
        <dbReference type="ARBA" id="ARBA00023136"/>
    </source>
</evidence>
<dbReference type="Ensembl" id="ENSHHUT00000079249.1">
    <property type="protein sequence ID" value="ENSHHUP00000076751.1"/>
    <property type="gene ID" value="ENSHHUG00000044888.1"/>
</dbReference>
<dbReference type="GO" id="GO:0055075">
    <property type="term" value="P:potassium ion homeostasis"/>
    <property type="evidence" value="ECO:0007669"/>
    <property type="project" value="TreeGrafter"/>
</dbReference>
<feature type="compositionally biased region" description="Basic residues" evidence="5">
    <location>
        <begin position="312"/>
        <end position="329"/>
    </location>
</feature>
<comment type="subcellular location">
    <subcellularLocation>
        <location evidence="1">Membrane</location>
        <topology evidence="1">Multi-pass membrane protein</topology>
    </subcellularLocation>
</comment>